<proteinExistence type="predicted"/>
<protein>
    <submittedName>
        <fullName evidence="2">Uncharacterized protein</fullName>
    </submittedName>
</protein>
<feature type="region of interest" description="Disordered" evidence="1">
    <location>
        <begin position="40"/>
        <end position="63"/>
    </location>
</feature>
<keyword evidence="3" id="KW-1185">Reference proteome</keyword>
<feature type="compositionally biased region" description="Polar residues" evidence="1">
    <location>
        <begin position="44"/>
        <end position="53"/>
    </location>
</feature>
<evidence type="ECO:0000313" key="3">
    <source>
        <dbReference type="Proteomes" id="UP000722121"/>
    </source>
</evidence>
<name>A0ABS3ASD2_9BACT</name>
<feature type="non-terminal residue" evidence="2">
    <location>
        <position position="1"/>
    </location>
</feature>
<gene>
    <name evidence="2" type="ORF">JYU14_04325</name>
</gene>
<feature type="region of interest" description="Disordered" evidence="1">
    <location>
        <begin position="1"/>
        <end position="24"/>
    </location>
</feature>
<sequence>CQTQALRINGKERNNKSRKKNNASVVPAVSVVPILHPPRLFAQQPHTSKQPITASIKEPITTK</sequence>
<evidence type="ECO:0000256" key="1">
    <source>
        <dbReference type="SAM" id="MobiDB-lite"/>
    </source>
</evidence>
<comment type="caution">
    <text evidence="2">The sequence shown here is derived from an EMBL/GenBank/DDBJ whole genome shotgun (WGS) entry which is preliminary data.</text>
</comment>
<reference evidence="2 3" key="1">
    <citation type="submission" date="2021-02" db="EMBL/GenBank/DDBJ databases">
        <title>Activity-based single-cell genomes from oceanic crustal fluid captures similar information to metagenomic and metatranscriptomic surveys with orders of magnitude less sampling.</title>
        <authorList>
            <person name="D'Angelo T.S."/>
            <person name="Orcutt B.N."/>
        </authorList>
    </citation>
    <scope>NUCLEOTIDE SEQUENCE [LARGE SCALE GENOMIC DNA]</scope>
    <source>
        <strain evidence="2">AH-315-G07</strain>
    </source>
</reference>
<evidence type="ECO:0000313" key="2">
    <source>
        <dbReference type="EMBL" id="MBN4067290.1"/>
    </source>
</evidence>
<dbReference type="EMBL" id="JAFITR010000101">
    <property type="protein sequence ID" value="MBN4067290.1"/>
    <property type="molecule type" value="Genomic_DNA"/>
</dbReference>
<accession>A0ABS3ASD2</accession>
<organism evidence="2 3">
    <name type="scientific">Simkania negevensis</name>
    <dbReference type="NCBI Taxonomy" id="83561"/>
    <lineage>
        <taxon>Bacteria</taxon>
        <taxon>Pseudomonadati</taxon>
        <taxon>Chlamydiota</taxon>
        <taxon>Chlamydiia</taxon>
        <taxon>Parachlamydiales</taxon>
        <taxon>Simkaniaceae</taxon>
        <taxon>Simkania</taxon>
    </lineage>
</organism>
<dbReference type="Proteomes" id="UP000722121">
    <property type="component" value="Unassembled WGS sequence"/>
</dbReference>